<dbReference type="Proteomes" id="UP000257016">
    <property type="component" value="Unassembled WGS sequence"/>
</dbReference>
<evidence type="ECO:0000313" key="1">
    <source>
        <dbReference type="EMBL" id="SOY76313.1"/>
    </source>
</evidence>
<proteinExistence type="predicted"/>
<evidence type="ECO:0000313" key="3">
    <source>
        <dbReference type="EMBL" id="SPD69122.1"/>
    </source>
</evidence>
<protein>
    <submittedName>
        <fullName evidence="1">Uncharacterized protein</fullName>
    </submittedName>
</protein>
<geneLocation type="plasmid" evidence="3">
    <name>CBM2636p</name>
</geneLocation>
<name>A0A375CN64_9BURK</name>
<gene>
    <name evidence="2" type="ORF">CBM2586_P30022</name>
    <name evidence="1" type="ORF">CBM2589_P30023</name>
    <name evidence="3" type="ORF">CBM2636_P10033</name>
</gene>
<organism evidence="1">
    <name type="scientific">Cupriavidus taiwanensis</name>
    <dbReference type="NCBI Taxonomy" id="164546"/>
    <lineage>
        <taxon>Bacteria</taxon>
        <taxon>Pseudomonadati</taxon>
        <taxon>Pseudomonadota</taxon>
        <taxon>Betaproteobacteria</taxon>
        <taxon>Burkholderiales</taxon>
        <taxon>Burkholderiaceae</taxon>
        <taxon>Cupriavidus</taxon>
    </lineage>
</organism>
<accession>A0A375CN64</accession>
<geneLocation type="plasmid" evidence="4">
    <name>cbm2636p</name>
</geneLocation>
<dbReference type="EMBL" id="LT984815">
    <property type="protein sequence ID" value="SPD69122.1"/>
    <property type="molecule type" value="Genomic_DNA"/>
</dbReference>
<dbReference type="AlphaFoldDB" id="A0A375CN64"/>
<dbReference type="EMBL" id="OFSN01000050">
    <property type="protein sequence ID" value="SOY77890.1"/>
    <property type="molecule type" value="Genomic_DNA"/>
</dbReference>
<reference evidence="1 4" key="1">
    <citation type="submission" date="2018-01" db="EMBL/GenBank/DDBJ databases">
        <authorList>
            <person name="Clerissi C."/>
        </authorList>
    </citation>
    <scope>NUCLEOTIDE SEQUENCE</scope>
    <source>
        <strain evidence="2">Cupriavidus taiwanensis LMG 19430</strain>
        <strain evidence="1">Cupriavidus taiwanensis STM 3521</strain>
        <strain evidence="3">Cupriavidus taiwanensis SWF 66322</strain>
        <plasmid evidence="3">CBM2636p</plasmid>
        <plasmid evidence="4">cbm2636p</plasmid>
    </source>
</reference>
<sequence length="62" mass="7393">MGEATEADRCVPDDRVENRYLAYPRWAVHPYLDSVYRDVLHRGRVSRYSVGRIRNRLEDVSR</sequence>
<dbReference type="EMBL" id="OFSP01000062">
    <property type="protein sequence ID" value="SOY76313.1"/>
    <property type="molecule type" value="Genomic_DNA"/>
</dbReference>
<dbReference type="Proteomes" id="UP000254259">
    <property type="component" value="Plasmid CBM2636p"/>
</dbReference>
<evidence type="ECO:0000313" key="4">
    <source>
        <dbReference type="Proteomes" id="UP000254259"/>
    </source>
</evidence>
<dbReference type="Proteomes" id="UP000256297">
    <property type="component" value="Plasmid CBM2589_p"/>
</dbReference>
<keyword evidence="3" id="KW-0614">Plasmid</keyword>
<evidence type="ECO:0000313" key="2">
    <source>
        <dbReference type="EMBL" id="SOY77890.1"/>
    </source>
</evidence>